<evidence type="ECO:0000313" key="2">
    <source>
        <dbReference type="EMBL" id="TKD67693.1"/>
    </source>
</evidence>
<dbReference type="Proteomes" id="UP000310541">
    <property type="component" value="Unassembled WGS sequence"/>
</dbReference>
<gene>
    <name evidence="2" type="ORF">FBF83_18675</name>
</gene>
<name>A0A4U1MAV7_9BACL</name>
<dbReference type="PROSITE" id="PS50943">
    <property type="entry name" value="HTH_CROC1"/>
    <property type="match status" value="1"/>
</dbReference>
<dbReference type="CDD" id="cd00093">
    <property type="entry name" value="HTH_XRE"/>
    <property type="match status" value="1"/>
</dbReference>
<dbReference type="AlphaFoldDB" id="A0A4U1MAV7"/>
<comment type="caution">
    <text evidence="2">The sequence shown here is derived from an EMBL/GenBank/DDBJ whole genome shotgun (WGS) entry which is preliminary data.</text>
</comment>
<evidence type="ECO:0000313" key="3">
    <source>
        <dbReference type="Proteomes" id="UP000310541"/>
    </source>
</evidence>
<reference evidence="2 3" key="1">
    <citation type="submission" date="2019-04" db="EMBL/GenBank/DDBJ databases">
        <title>Genome sequence of Bacillus hwajinpoensis strain Y2.</title>
        <authorList>
            <person name="Fair J.L."/>
            <person name="Maclea K.S."/>
        </authorList>
    </citation>
    <scope>NUCLEOTIDE SEQUENCE [LARGE SCALE GENOMIC DNA]</scope>
    <source>
        <strain evidence="2 3">Y2</strain>
    </source>
</reference>
<dbReference type="Gene3D" id="1.10.260.40">
    <property type="entry name" value="lambda repressor-like DNA-binding domains"/>
    <property type="match status" value="1"/>
</dbReference>
<dbReference type="Pfam" id="PF01381">
    <property type="entry name" value="HTH_3"/>
    <property type="match status" value="1"/>
</dbReference>
<protein>
    <submittedName>
        <fullName evidence="2">Helix-turn-helix transcriptional regulator</fullName>
    </submittedName>
</protein>
<dbReference type="GO" id="GO:0003677">
    <property type="term" value="F:DNA binding"/>
    <property type="evidence" value="ECO:0007669"/>
    <property type="project" value="InterPro"/>
</dbReference>
<accession>A0A4U1MAV7</accession>
<dbReference type="SUPFAM" id="SSF47413">
    <property type="entry name" value="lambda repressor-like DNA-binding domains"/>
    <property type="match status" value="1"/>
</dbReference>
<proteinExistence type="predicted"/>
<dbReference type="EMBL" id="SWFM01000008">
    <property type="protein sequence ID" value="TKD67693.1"/>
    <property type="molecule type" value="Genomic_DNA"/>
</dbReference>
<dbReference type="OrthoDB" id="9808239at2"/>
<dbReference type="InterPro" id="IPR010982">
    <property type="entry name" value="Lambda_DNA-bd_dom_sf"/>
</dbReference>
<feature type="domain" description="HTH cro/C1-type" evidence="1">
    <location>
        <begin position="65"/>
        <end position="111"/>
    </location>
</feature>
<organism evidence="2 3">
    <name type="scientific">Guptibacillus hwajinpoensis</name>
    <dbReference type="NCBI Taxonomy" id="208199"/>
    <lineage>
        <taxon>Bacteria</taxon>
        <taxon>Bacillati</taxon>
        <taxon>Bacillota</taxon>
        <taxon>Bacilli</taxon>
        <taxon>Bacillales</taxon>
        <taxon>Guptibacillaceae</taxon>
        <taxon>Guptibacillus</taxon>
    </lineage>
</organism>
<evidence type="ECO:0000259" key="1">
    <source>
        <dbReference type="PROSITE" id="PS50943"/>
    </source>
</evidence>
<dbReference type="InterPro" id="IPR001387">
    <property type="entry name" value="Cro/C1-type_HTH"/>
</dbReference>
<sequence length="111" mass="13103">MMKTKLCHGFFYETEEELRELLGIEEYLDMEFDNGNGEWLSDYDEEDDEAFELPSSLARDVYMKRKAEGCTQRELALKLGICLETLSKIENGHENLRTKVKMKIEHYLNIE</sequence>